<sequence>MGSDETTLKPVASVWSRSSGVPQFDCEPNDIIDTLLERRWGIKAPGYTVDALNCYVMDGQDALRAIYGLKACHDYNIAVDVAQHCVCIFIDIEKSECCDVFSCIKASRKKVKETLDKSSDGARLVAKLLPSAGDPLEEGFERMCFGFRTVRIGPVAVLYELGEHLELIGERVFRELEKIGVASQVTLPLEIANNILAVVTTPDIRDGFASRCTPNPLQTAADKAYKIEFEEARFRSELELNVMSWP</sequence>
<dbReference type="EMBL" id="ML736327">
    <property type="protein sequence ID" value="KAE8373110.1"/>
    <property type="molecule type" value="Genomic_DNA"/>
</dbReference>
<name>A0A5N7AWD7_9EURO</name>
<dbReference type="Proteomes" id="UP000326198">
    <property type="component" value="Unassembled WGS sequence"/>
</dbReference>
<dbReference type="AlphaFoldDB" id="A0A5N7AWD7"/>
<accession>A0A5N7AWD7</accession>
<proteinExistence type="predicted"/>
<dbReference type="OrthoDB" id="10525763at2759"/>
<keyword evidence="2" id="KW-1185">Reference proteome</keyword>
<evidence type="ECO:0000313" key="1">
    <source>
        <dbReference type="EMBL" id="KAE8373110.1"/>
    </source>
</evidence>
<gene>
    <name evidence="1" type="ORF">BDV26DRAFT_297236</name>
</gene>
<organism evidence="1 2">
    <name type="scientific">Aspergillus bertholletiae</name>
    <dbReference type="NCBI Taxonomy" id="1226010"/>
    <lineage>
        <taxon>Eukaryota</taxon>
        <taxon>Fungi</taxon>
        <taxon>Dikarya</taxon>
        <taxon>Ascomycota</taxon>
        <taxon>Pezizomycotina</taxon>
        <taxon>Eurotiomycetes</taxon>
        <taxon>Eurotiomycetidae</taxon>
        <taxon>Eurotiales</taxon>
        <taxon>Aspergillaceae</taxon>
        <taxon>Aspergillus</taxon>
        <taxon>Aspergillus subgen. Circumdati</taxon>
    </lineage>
</organism>
<protein>
    <submittedName>
        <fullName evidence="1">Uncharacterized protein</fullName>
    </submittedName>
</protein>
<reference evidence="1 2" key="1">
    <citation type="submission" date="2019-04" db="EMBL/GenBank/DDBJ databases">
        <title>Friends and foes A comparative genomics studyof 23 Aspergillus species from section Flavi.</title>
        <authorList>
            <consortium name="DOE Joint Genome Institute"/>
            <person name="Kjaerbolling I."/>
            <person name="Vesth T."/>
            <person name="Frisvad J.C."/>
            <person name="Nybo J.L."/>
            <person name="Theobald S."/>
            <person name="Kildgaard S."/>
            <person name="Isbrandt T."/>
            <person name="Kuo A."/>
            <person name="Sato A."/>
            <person name="Lyhne E.K."/>
            <person name="Kogle M.E."/>
            <person name="Wiebenga A."/>
            <person name="Kun R.S."/>
            <person name="Lubbers R.J."/>
            <person name="Makela M.R."/>
            <person name="Barry K."/>
            <person name="Chovatia M."/>
            <person name="Clum A."/>
            <person name="Daum C."/>
            <person name="Haridas S."/>
            <person name="He G."/>
            <person name="LaButti K."/>
            <person name="Lipzen A."/>
            <person name="Mondo S."/>
            <person name="Riley R."/>
            <person name="Salamov A."/>
            <person name="Simmons B.A."/>
            <person name="Magnuson J.K."/>
            <person name="Henrissat B."/>
            <person name="Mortensen U.H."/>
            <person name="Larsen T.O."/>
            <person name="Devries R.P."/>
            <person name="Grigoriev I.V."/>
            <person name="Machida M."/>
            <person name="Baker S.E."/>
            <person name="Andersen M.R."/>
        </authorList>
    </citation>
    <scope>NUCLEOTIDE SEQUENCE [LARGE SCALE GENOMIC DNA]</scope>
    <source>
        <strain evidence="1 2">IBT 29228</strain>
    </source>
</reference>
<evidence type="ECO:0000313" key="2">
    <source>
        <dbReference type="Proteomes" id="UP000326198"/>
    </source>
</evidence>